<evidence type="ECO:0008006" key="3">
    <source>
        <dbReference type="Google" id="ProtNLM"/>
    </source>
</evidence>
<dbReference type="Proteomes" id="UP000028701">
    <property type="component" value="Unassembled WGS sequence"/>
</dbReference>
<dbReference type="RefSeq" id="WP_045228917.1">
    <property type="nucleotide sequence ID" value="NZ_BBJU01000004.1"/>
</dbReference>
<reference evidence="1 2" key="1">
    <citation type="submission" date="2014-08" db="EMBL/GenBank/DDBJ databases">
        <title>Whole genome shotgun sequence of Rhizobium rubi NBRC 13261.</title>
        <authorList>
            <person name="Katano-Makiyama Y."/>
            <person name="Hosoyama A."/>
            <person name="Hashimoto M."/>
            <person name="Hosoyama Y."/>
            <person name="Noguchi M."/>
            <person name="Tsuchikane K."/>
            <person name="Uohara A."/>
            <person name="Ohji S."/>
            <person name="Ichikawa N."/>
            <person name="Kimura A."/>
            <person name="Yamazoe A."/>
            <person name="Fujita N."/>
        </authorList>
    </citation>
    <scope>NUCLEOTIDE SEQUENCE [LARGE SCALE GENOMIC DNA]</scope>
    <source>
        <strain evidence="1 2">NBRC 13261</strain>
    </source>
</reference>
<sequence length="94" mass="10739">MKKNPAYIARVAELACAVSENWGHECGGRITCHHPIGIEWRGMSQKAKDDEVIPLCEAHHQHSRNAIHLMGKKPWEQKYGSQRELLRATLEKLN</sequence>
<evidence type="ECO:0000313" key="1">
    <source>
        <dbReference type="EMBL" id="GAK69327.1"/>
    </source>
</evidence>
<dbReference type="InterPro" id="IPR010373">
    <property type="entry name" value="DUF968"/>
</dbReference>
<dbReference type="Pfam" id="PF06147">
    <property type="entry name" value="DUF968"/>
    <property type="match status" value="1"/>
</dbReference>
<evidence type="ECO:0000313" key="2">
    <source>
        <dbReference type="Proteomes" id="UP000028701"/>
    </source>
</evidence>
<comment type="caution">
    <text evidence="1">The sequence shown here is derived from an EMBL/GenBank/DDBJ whole genome shotgun (WGS) entry which is preliminary data.</text>
</comment>
<organism evidence="1 2">
    <name type="scientific">Agrobacterium rubi TR3 = NBRC 13261</name>
    <dbReference type="NCBI Taxonomy" id="1368415"/>
    <lineage>
        <taxon>Bacteria</taxon>
        <taxon>Pseudomonadati</taxon>
        <taxon>Pseudomonadota</taxon>
        <taxon>Alphaproteobacteria</taxon>
        <taxon>Hyphomicrobiales</taxon>
        <taxon>Rhizobiaceae</taxon>
        <taxon>Rhizobium/Agrobacterium group</taxon>
        <taxon>Agrobacterium</taxon>
    </lineage>
</organism>
<gene>
    <name evidence="1" type="ORF">RRU01S_04_01490</name>
</gene>
<accession>A0A081CRN1</accession>
<protein>
    <recommendedName>
        <fullName evidence="3">DUF968 domain-containing protein</fullName>
    </recommendedName>
</protein>
<dbReference type="AlphaFoldDB" id="A0A081CRN1"/>
<name>A0A081CRN1_9HYPH</name>
<dbReference type="Gene3D" id="3.30.40.190">
    <property type="match status" value="1"/>
</dbReference>
<dbReference type="EMBL" id="BBJU01000004">
    <property type="protein sequence ID" value="GAK69327.1"/>
    <property type="molecule type" value="Genomic_DNA"/>
</dbReference>
<proteinExistence type="predicted"/>